<sequence>MIVFTGSDMGFPSIKTKFQSKQQHYVISAIWLDSLSCLGTILVAVVHNSSDNPLVSDPRSMPMLAQRGNMQQKTLSTMVVCPVCTLSVNMVQLDNKIPEDVQKVFMPMTSLLEDAAQVSRFQQENTSALLHALKQSNQFLSRKAMEYQRKYREAQQLWKNMKLENEQLKRDMQPRGKSPAPMTSMQAGYRPSTATSTRSPASSRLSLRPDSRSGPSHTETNQLIPGRTANVLGEKMLAQQHQHRQQITQCHFQAASVPYQSQFSRHRPATADTRIAPYRPMTSQSHADYSRISHHIQKIDHQLEPSRSMSSFSHIHSRR</sequence>
<dbReference type="Proteomes" id="UP001648503">
    <property type="component" value="Unassembled WGS sequence"/>
</dbReference>
<name>A0ABQ8F824_9FUNG</name>
<evidence type="ECO:0000313" key="3">
    <source>
        <dbReference type="Proteomes" id="UP001648503"/>
    </source>
</evidence>
<feature type="compositionally biased region" description="Low complexity" evidence="1">
    <location>
        <begin position="306"/>
        <end position="319"/>
    </location>
</feature>
<feature type="region of interest" description="Disordered" evidence="1">
    <location>
        <begin position="166"/>
        <end position="225"/>
    </location>
</feature>
<gene>
    <name evidence="2" type="ORF">BASA50_007454</name>
</gene>
<evidence type="ECO:0000313" key="2">
    <source>
        <dbReference type="EMBL" id="KAH6593248.1"/>
    </source>
</evidence>
<reference evidence="2 3" key="1">
    <citation type="submission" date="2021-02" db="EMBL/GenBank/DDBJ databases">
        <title>Variation within the Batrachochytrium salamandrivorans European outbreak.</title>
        <authorList>
            <person name="Kelly M."/>
            <person name="Pasmans F."/>
            <person name="Shea T.P."/>
            <person name="Munoz J.F."/>
            <person name="Carranza S."/>
            <person name="Cuomo C.A."/>
            <person name="Martel A."/>
        </authorList>
    </citation>
    <scope>NUCLEOTIDE SEQUENCE [LARGE SCALE GENOMIC DNA]</scope>
    <source>
        <strain evidence="2 3">AMFP18/2</strain>
    </source>
</reference>
<feature type="region of interest" description="Disordered" evidence="1">
    <location>
        <begin position="298"/>
        <end position="319"/>
    </location>
</feature>
<comment type="caution">
    <text evidence="2">The sequence shown here is derived from an EMBL/GenBank/DDBJ whole genome shotgun (WGS) entry which is preliminary data.</text>
</comment>
<protein>
    <submittedName>
        <fullName evidence="2">Uncharacterized protein</fullName>
    </submittedName>
</protein>
<keyword evidence="3" id="KW-1185">Reference proteome</keyword>
<evidence type="ECO:0000256" key="1">
    <source>
        <dbReference type="SAM" id="MobiDB-lite"/>
    </source>
</evidence>
<feature type="compositionally biased region" description="Low complexity" evidence="1">
    <location>
        <begin position="190"/>
        <end position="216"/>
    </location>
</feature>
<accession>A0ABQ8F824</accession>
<organism evidence="2 3">
    <name type="scientific">Batrachochytrium salamandrivorans</name>
    <dbReference type="NCBI Taxonomy" id="1357716"/>
    <lineage>
        <taxon>Eukaryota</taxon>
        <taxon>Fungi</taxon>
        <taxon>Fungi incertae sedis</taxon>
        <taxon>Chytridiomycota</taxon>
        <taxon>Chytridiomycota incertae sedis</taxon>
        <taxon>Chytridiomycetes</taxon>
        <taxon>Rhizophydiales</taxon>
        <taxon>Rhizophydiales incertae sedis</taxon>
        <taxon>Batrachochytrium</taxon>
    </lineage>
</organism>
<dbReference type="EMBL" id="JAFCIX010000357">
    <property type="protein sequence ID" value="KAH6593248.1"/>
    <property type="molecule type" value="Genomic_DNA"/>
</dbReference>
<proteinExistence type="predicted"/>